<evidence type="ECO:0000259" key="2">
    <source>
        <dbReference type="SMART" id="SM00055"/>
    </source>
</evidence>
<gene>
    <name evidence="3" type="ORF">KUTeg_021215</name>
</gene>
<evidence type="ECO:0000313" key="3">
    <source>
        <dbReference type="EMBL" id="KAJ8302228.1"/>
    </source>
</evidence>
<keyword evidence="1" id="KW-0175">Coiled coil</keyword>
<comment type="caution">
    <text evidence="3">The sequence shown here is derived from an EMBL/GenBank/DDBJ whole genome shotgun (WGS) entry which is preliminary data.</text>
</comment>
<organism evidence="3 4">
    <name type="scientific">Tegillarca granosa</name>
    <name type="common">Malaysian cockle</name>
    <name type="synonym">Anadara granosa</name>
    <dbReference type="NCBI Taxonomy" id="220873"/>
    <lineage>
        <taxon>Eukaryota</taxon>
        <taxon>Metazoa</taxon>
        <taxon>Spiralia</taxon>
        <taxon>Lophotrochozoa</taxon>
        <taxon>Mollusca</taxon>
        <taxon>Bivalvia</taxon>
        <taxon>Autobranchia</taxon>
        <taxon>Pteriomorphia</taxon>
        <taxon>Arcoida</taxon>
        <taxon>Arcoidea</taxon>
        <taxon>Arcidae</taxon>
        <taxon>Tegillarca</taxon>
    </lineage>
</organism>
<name>A0ABQ9EA65_TEGGR</name>
<proteinExistence type="predicted"/>
<dbReference type="EMBL" id="JARBDR010000918">
    <property type="protein sequence ID" value="KAJ8302228.1"/>
    <property type="molecule type" value="Genomic_DNA"/>
</dbReference>
<evidence type="ECO:0000256" key="1">
    <source>
        <dbReference type="ARBA" id="ARBA00023054"/>
    </source>
</evidence>
<keyword evidence="4" id="KW-1185">Reference proteome</keyword>
<protein>
    <recommendedName>
        <fullName evidence="2">FCH domain-containing protein</fullName>
    </recommendedName>
</protein>
<evidence type="ECO:0000313" key="4">
    <source>
        <dbReference type="Proteomes" id="UP001217089"/>
    </source>
</evidence>
<dbReference type="Proteomes" id="UP001217089">
    <property type="component" value="Unassembled WGS sequence"/>
</dbReference>
<feature type="domain" description="FCH" evidence="2">
    <location>
        <begin position="54"/>
        <end position="154"/>
    </location>
</feature>
<accession>A0ABQ9EA65</accession>
<sequence length="182" mass="21391">MYFDIENDILIQGLGSGDQDGWWQESMCDLMLKSVLLSWIICDVETNAVDFEVSDIRNQLNEQLRCMESRLEVQIAMVTEIQDFFRKKAEIEMEYARNLEKLVKQTKLRHRQEKQKCVLFDHVHLIGIAYDNINTLLDLTKKESRDHSTVSDLSNNQMVQKLADIMENAQRIFRAVRTYTLV</sequence>
<reference evidence="3 4" key="1">
    <citation type="submission" date="2022-12" db="EMBL/GenBank/DDBJ databases">
        <title>Chromosome-level genome of Tegillarca granosa.</title>
        <authorList>
            <person name="Kim J."/>
        </authorList>
    </citation>
    <scope>NUCLEOTIDE SEQUENCE [LARGE SCALE GENOMIC DNA]</scope>
    <source>
        <strain evidence="3">Teg-2019</strain>
        <tissue evidence="3">Adductor muscle</tissue>
    </source>
</reference>
<dbReference type="SUPFAM" id="SSF103657">
    <property type="entry name" value="BAR/IMD domain-like"/>
    <property type="match status" value="1"/>
</dbReference>
<dbReference type="Gene3D" id="1.20.1270.60">
    <property type="entry name" value="Arfaptin homology (AH) domain/BAR domain"/>
    <property type="match status" value="1"/>
</dbReference>
<dbReference type="InterPro" id="IPR051627">
    <property type="entry name" value="SLIT-ROBO_RhoGAP"/>
</dbReference>
<dbReference type="SMART" id="SM00055">
    <property type="entry name" value="FCH"/>
    <property type="match status" value="1"/>
</dbReference>
<dbReference type="PANTHER" id="PTHR14166">
    <property type="entry name" value="SLIT-ROBO RHO GTPASE ACTIVATING PROTEIN"/>
    <property type="match status" value="1"/>
</dbReference>
<dbReference type="Pfam" id="PF00611">
    <property type="entry name" value="FCH"/>
    <property type="match status" value="1"/>
</dbReference>
<dbReference type="InterPro" id="IPR001060">
    <property type="entry name" value="FCH_dom"/>
</dbReference>
<dbReference type="InterPro" id="IPR027267">
    <property type="entry name" value="AH/BAR_dom_sf"/>
</dbReference>